<dbReference type="Gene3D" id="3.40.50.300">
    <property type="entry name" value="P-loop containing nucleotide triphosphate hydrolases"/>
    <property type="match status" value="1"/>
</dbReference>
<evidence type="ECO:0000256" key="2">
    <source>
        <dbReference type="ARBA" id="ARBA00022737"/>
    </source>
</evidence>
<feature type="compositionally biased region" description="Polar residues" evidence="3">
    <location>
        <begin position="451"/>
        <end position="478"/>
    </location>
</feature>
<dbReference type="PROSITE" id="PS51450">
    <property type="entry name" value="LRR"/>
    <property type="match status" value="1"/>
</dbReference>
<evidence type="ECO:0000313" key="7">
    <source>
        <dbReference type="Proteomes" id="UP001454036"/>
    </source>
</evidence>
<protein>
    <submittedName>
        <fullName evidence="6">Scaffold/adaptor protein</fullName>
    </submittedName>
</protein>
<feature type="domain" description="Disease resistance protein At4g27190-like leucine-rich repeats" evidence="5">
    <location>
        <begin position="1195"/>
        <end position="1313"/>
    </location>
</feature>
<evidence type="ECO:0000256" key="3">
    <source>
        <dbReference type="SAM" id="MobiDB-lite"/>
    </source>
</evidence>
<name>A0AAV3NL40_LITER</name>
<gene>
    <name evidence="6" type="ORF">LIER_01475</name>
</gene>
<dbReference type="EMBL" id="BAABME010000143">
    <property type="protein sequence ID" value="GAA0140050.1"/>
    <property type="molecule type" value="Genomic_DNA"/>
</dbReference>
<reference evidence="6 7" key="1">
    <citation type="submission" date="2024-01" db="EMBL/GenBank/DDBJ databases">
        <title>The complete chloroplast genome sequence of Lithospermum erythrorhizon: insights into the phylogenetic relationship among Boraginaceae species and the maternal lineages of purple gromwells.</title>
        <authorList>
            <person name="Okada T."/>
            <person name="Watanabe K."/>
        </authorList>
    </citation>
    <scope>NUCLEOTIDE SEQUENCE [LARGE SCALE GENOMIC DNA]</scope>
</reference>
<dbReference type="Proteomes" id="UP001454036">
    <property type="component" value="Unassembled WGS sequence"/>
</dbReference>
<evidence type="ECO:0000259" key="5">
    <source>
        <dbReference type="Pfam" id="PF23247"/>
    </source>
</evidence>
<proteinExistence type="predicted"/>
<dbReference type="Gene3D" id="3.80.10.10">
    <property type="entry name" value="Ribonuclease Inhibitor"/>
    <property type="match status" value="5"/>
</dbReference>
<evidence type="ECO:0000313" key="6">
    <source>
        <dbReference type="EMBL" id="GAA0140050.1"/>
    </source>
</evidence>
<dbReference type="Pfam" id="PF00931">
    <property type="entry name" value="NB-ARC"/>
    <property type="match status" value="1"/>
</dbReference>
<dbReference type="SUPFAM" id="SSF52540">
    <property type="entry name" value="P-loop containing nucleoside triphosphate hydrolases"/>
    <property type="match status" value="1"/>
</dbReference>
<comment type="caution">
    <text evidence="6">The sequence shown here is derived from an EMBL/GenBank/DDBJ whole genome shotgun (WGS) entry which is preliminary data.</text>
</comment>
<dbReference type="InterPro" id="IPR003591">
    <property type="entry name" value="Leu-rich_rpt_typical-subtyp"/>
</dbReference>
<dbReference type="PANTHER" id="PTHR47186">
    <property type="entry name" value="LEUCINE-RICH REPEAT-CONTAINING PROTEIN 57"/>
    <property type="match status" value="1"/>
</dbReference>
<dbReference type="InterPro" id="IPR002182">
    <property type="entry name" value="NB-ARC"/>
</dbReference>
<dbReference type="SMART" id="SM00369">
    <property type="entry name" value="LRR_TYP"/>
    <property type="match status" value="6"/>
</dbReference>
<dbReference type="PRINTS" id="PR00364">
    <property type="entry name" value="DISEASERSIST"/>
</dbReference>
<keyword evidence="7" id="KW-1185">Reference proteome</keyword>
<dbReference type="GO" id="GO:0043531">
    <property type="term" value="F:ADP binding"/>
    <property type="evidence" value="ECO:0007669"/>
    <property type="project" value="InterPro"/>
</dbReference>
<keyword evidence="2" id="KW-0677">Repeat</keyword>
<sequence length="1376" mass="154427">MDHSSIVQLQSAYDTLTNENTSKLTLLGDPGVGKTWMARMTSNRTVREGKFDFAIWVHRIEKIDKKTLRDVMMRQLSLDYVLDEPEAVDDWGATKKQNLELPERKILETLAGKKILFIVDNGGGDYGSMEELSTTYKASSVKFLITSTVDDPGCKNVIKVGPLSDKESLSWILEKVEEPKDEIASLATSFIEKRRKLPTDMIILGKIFSELLKNESGLRRVKIAHEKLQNVGSQESYVIEMLYKNNCLLPRNLLVDLCVSENTFLHRERLHYNELIAYWILEESLGHFDCIENAYEKGHAILMELLNCGLIKELEDGYVVANKCYISRNEADSFLNPTDRLASIGTIRLGLRTVFNADFGRIVQTNGMMKTFRNGKEGMTISALLMDANRLSRDIPDFLHQSKKELELFVLFDPTFESLPLPLFEMRKLRLLVLRGCTYLKSIDETLESVGQPNGNQSVPNSDHLQAAGQSTMAQVSDASKKTTPTPPMKSTPRSSLQWLTVLEISGPSSLKSIPDDSFTFMPSLRSINLSHLDIKELPSTFFILKDIVCLILQGCSSLVELQSLENFVKLQVLDLSGATSFSRFHDRNFSANKELGTVNLSGSRIKSLPMLHHLENLKYLLLKDCTELRRLPKISALSGLEILDLSGATSFEVFHEPSLGELDKLKVIRLSQTAIKKLPLILGSPDHLSLRGCTRLRKLSFIEPMKGLLELDLSDCSNLEEINETFFSQLTNLQELNFSGTKVETLPSFASLTNLHQLSLTDCHSFRKLEGLNSLSNLAILDLSCSVALNEVQSLGEISSSSILAKLDVSSTKINSLPSLSNLANLRELILKNCTELVSLPSLEALSKLKVLNLSGSNKLESIGAKSFDNMPALQILDLSDTRLKQLPSLSNLKKLNYLSLRNCNSLTEDPEFGIHPDLEVLDLSGSGVKHLPAKSFANLVYLNLENCPNLDKFHVDMDEIFPPNSDRFPYEILSLDRLKLLVLPLLEGQKANQEKLVACQWQLSFYPDFSADNTLQISMSSTQFLQISGENKSLLHRVLDNYRSVIHPVDMTTRYGNEHQCGNQVVLGESLTQNVVQDIRRKTLMEEKRGSLEARDFDYSPEGIGSALDEAKHIVLISISILRCLTDFGSENFKEMELCWVENCSNLESLLPVDEEKNLGTTVDSNKDGCEKGESEAEIASASDSGSISRKMMQSCNFENLKSLHLEHCPMLSYIGCSFKQVANLEVLQIKHCNSLKTLFQDESAELPRLQKLHLWGLPEMNNISCKMRSISTLDIGECPKLEHIITSARTFEKLKILRVRSCDNLKSIFSDQRLTLPESLIWYLCDLPDLVHVGGNPKVLDHLRGCPRLFKKLPMVIERVTNCKDLSEGILNI</sequence>
<dbReference type="Pfam" id="PF23247">
    <property type="entry name" value="LRR_RPS2"/>
    <property type="match status" value="1"/>
</dbReference>
<feature type="domain" description="NB-ARC" evidence="4">
    <location>
        <begin position="12"/>
        <end position="145"/>
    </location>
</feature>
<dbReference type="Pfam" id="PF13855">
    <property type="entry name" value="LRR_8"/>
    <property type="match status" value="2"/>
</dbReference>
<dbReference type="InterPro" id="IPR001611">
    <property type="entry name" value="Leu-rich_rpt"/>
</dbReference>
<accession>A0AAV3NL40</accession>
<evidence type="ECO:0000256" key="1">
    <source>
        <dbReference type="ARBA" id="ARBA00022614"/>
    </source>
</evidence>
<dbReference type="InterPro" id="IPR032675">
    <property type="entry name" value="LRR_dom_sf"/>
</dbReference>
<dbReference type="InterPro" id="IPR027417">
    <property type="entry name" value="P-loop_NTPase"/>
</dbReference>
<keyword evidence="1" id="KW-0433">Leucine-rich repeat</keyword>
<organism evidence="6 7">
    <name type="scientific">Lithospermum erythrorhizon</name>
    <name type="common">Purple gromwell</name>
    <name type="synonym">Lithospermum officinale var. erythrorhizon</name>
    <dbReference type="NCBI Taxonomy" id="34254"/>
    <lineage>
        <taxon>Eukaryota</taxon>
        <taxon>Viridiplantae</taxon>
        <taxon>Streptophyta</taxon>
        <taxon>Embryophyta</taxon>
        <taxon>Tracheophyta</taxon>
        <taxon>Spermatophyta</taxon>
        <taxon>Magnoliopsida</taxon>
        <taxon>eudicotyledons</taxon>
        <taxon>Gunneridae</taxon>
        <taxon>Pentapetalae</taxon>
        <taxon>asterids</taxon>
        <taxon>lamiids</taxon>
        <taxon>Boraginales</taxon>
        <taxon>Boraginaceae</taxon>
        <taxon>Boraginoideae</taxon>
        <taxon>Lithospermeae</taxon>
        <taxon>Lithospermum</taxon>
    </lineage>
</organism>
<evidence type="ECO:0000259" key="4">
    <source>
        <dbReference type="Pfam" id="PF00931"/>
    </source>
</evidence>
<dbReference type="SUPFAM" id="SSF52058">
    <property type="entry name" value="L domain-like"/>
    <property type="match status" value="2"/>
</dbReference>
<dbReference type="InterPro" id="IPR057135">
    <property type="entry name" value="At4g27190-like_LRR"/>
</dbReference>
<dbReference type="GO" id="GO:0006952">
    <property type="term" value="P:defense response"/>
    <property type="evidence" value="ECO:0007669"/>
    <property type="project" value="UniProtKB-ARBA"/>
</dbReference>
<dbReference type="GO" id="GO:0051707">
    <property type="term" value="P:response to other organism"/>
    <property type="evidence" value="ECO:0007669"/>
    <property type="project" value="UniProtKB-ARBA"/>
</dbReference>
<feature type="region of interest" description="Disordered" evidence="3">
    <location>
        <begin position="451"/>
        <end position="495"/>
    </location>
</feature>
<dbReference type="PANTHER" id="PTHR47186:SF3">
    <property type="entry name" value="OS09G0267800 PROTEIN"/>
    <property type="match status" value="1"/>
</dbReference>